<evidence type="ECO:0000256" key="3">
    <source>
        <dbReference type="ARBA" id="ARBA00022763"/>
    </source>
</evidence>
<dbReference type="GO" id="GO:0006281">
    <property type="term" value="P:DNA repair"/>
    <property type="evidence" value="ECO:0007669"/>
    <property type="project" value="UniProtKB-KW"/>
</dbReference>
<feature type="compositionally biased region" description="Low complexity" evidence="9">
    <location>
        <begin position="1124"/>
        <end position="1162"/>
    </location>
</feature>
<feature type="compositionally biased region" description="Acidic residues" evidence="9">
    <location>
        <begin position="256"/>
        <end position="269"/>
    </location>
</feature>
<feature type="region of interest" description="Disordered" evidence="9">
    <location>
        <begin position="666"/>
        <end position="711"/>
    </location>
</feature>
<gene>
    <name evidence="13" type="ORF">CONPUDRAFT_98516</name>
</gene>
<keyword evidence="3" id="KW-0227">DNA damage</keyword>
<feature type="compositionally biased region" description="Low complexity" evidence="9">
    <location>
        <begin position="242"/>
        <end position="255"/>
    </location>
</feature>
<feature type="compositionally biased region" description="Low complexity" evidence="9">
    <location>
        <begin position="1000"/>
        <end position="1011"/>
    </location>
</feature>
<keyword evidence="5" id="KW-0234">DNA repair</keyword>
<comment type="caution">
    <text evidence="13">The sequence shown here is derived from an EMBL/GenBank/DDBJ whole genome shotgun (WGS) entry which is preliminary data.</text>
</comment>
<evidence type="ECO:0000256" key="5">
    <source>
        <dbReference type="ARBA" id="ARBA00023204"/>
    </source>
</evidence>
<feature type="region of interest" description="Disordered" evidence="9">
    <location>
        <begin position="1241"/>
        <end position="1306"/>
    </location>
</feature>
<dbReference type="PANTHER" id="PTHR46459:SF1">
    <property type="entry name" value="E1A-BINDING PROTEIN P400"/>
    <property type="match status" value="1"/>
</dbReference>
<feature type="region of interest" description="Disordered" evidence="9">
    <location>
        <begin position="1180"/>
        <end position="1202"/>
    </location>
</feature>
<comment type="similarity">
    <text evidence="2">Belongs to the EAF1 family.</text>
</comment>
<feature type="compositionally biased region" description="Basic and acidic residues" evidence="9">
    <location>
        <begin position="695"/>
        <end position="704"/>
    </location>
</feature>
<feature type="domain" description="HSA" evidence="11">
    <location>
        <begin position="509"/>
        <end position="587"/>
    </location>
</feature>
<keyword evidence="14" id="KW-1185">Reference proteome</keyword>
<dbReference type="PROSITE" id="PS50090">
    <property type="entry name" value="MYB_LIKE"/>
    <property type="match status" value="1"/>
</dbReference>
<comment type="function">
    <text evidence="7">Component of the NuA4 histone acetyltransferase complex which is involved in transcriptional activation of selected genes principally by acetylation of nucleosomal histone H4 and H2A. The NuA4 complex is also involved in DNA repair.</text>
</comment>
<dbReference type="OMA" id="KQQHASH"/>
<dbReference type="InterPro" id="IPR017930">
    <property type="entry name" value="Myb_dom"/>
</dbReference>
<feature type="compositionally biased region" description="Basic and acidic residues" evidence="9">
    <location>
        <begin position="199"/>
        <end position="209"/>
    </location>
</feature>
<evidence type="ECO:0000259" key="12">
    <source>
        <dbReference type="PROSITE" id="PS51294"/>
    </source>
</evidence>
<feature type="compositionally biased region" description="Polar residues" evidence="9">
    <location>
        <begin position="1180"/>
        <end position="1200"/>
    </location>
</feature>
<dbReference type="PROSITE" id="PS51204">
    <property type="entry name" value="HSA"/>
    <property type="match status" value="1"/>
</dbReference>
<keyword evidence="6" id="KW-0539">Nucleus</keyword>
<feature type="compositionally biased region" description="Basic and acidic residues" evidence="9">
    <location>
        <begin position="429"/>
        <end position="445"/>
    </location>
</feature>
<dbReference type="PROSITE" id="PS51294">
    <property type="entry name" value="HTH_MYB"/>
    <property type="match status" value="1"/>
</dbReference>
<organism evidence="13 14">
    <name type="scientific">Coniophora puteana (strain RWD-64-598)</name>
    <name type="common">Brown rot fungus</name>
    <dbReference type="NCBI Taxonomy" id="741705"/>
    <lineage>
        <taxon>Eukaryota</taxon>
        <taxon>Fungi</taxon>
        <taxon>Dikarya</taxon>
        <taxon>Basidiomycota</taxon>
        <taxon>Agaricomycotina</taxon>
        <taxon>Agaricomycetes</taxon>
        <taxon>Agaricomycetidae</taxon>
        <taxon>Boletales</taxon>
        <taxon>Coniophorineae</taxon>
        <taxon>Coniophoraceae</taxon>
        <taxon>Coniophora</taxon>
    </lineage>
</organism>
<feature type="compositionally biased region" description="Basic and acidic residues" evidence="9">
    <location>
        <begin position="272"/>
        <end position="281"/>
    </location>
</feature>
<feature type="compositionally biased region" description="Acidic residues" evidence="9">
    <location>
        <begin position="187"/>
        <end position="198"/>
    </location>
</feature>
<evidence type="ECO:0000259" key="11">
    <source>
        <dbReference type="PROSITE" id="PS51204"/>
    </source>
</evidence>
<feature type="compositionally biased region" description="Polar residues" evidence="9">
    <location>
        <begin position="217"/>
        <end position="228"/>
    </location>
</feature>
<sequence>MPSPSPHPQDLVEERVTQLNAITQRRNALLKEMYHMIRVRNSYGDVLEYDPADDADDENVQGFLDRFDINKASIMDVPDLTALVSPRTSPSRAPSSEAQERPATVGVVDYDSPMSEPPTSPAFPKRGYMEKEEEEAQEPRQKMEEEEQEEREEESDDALATPRPGSVSPHRGRSASDLPHDKLKREDEEDEREPDGLDVIDRFTREESTIKAASEARSVSSMHRSSPAKTPRPASPSPQPGVEEAQVVKVVTATQQEEEEDAEDEDAVMEDVVPRPEREQEQEVEAQLAPAPEPTQPEARPEQLHKQEQEEEQELEDMEESPPPEPAPPLAEVSTSTELMQVAESSNAAPVASLFEVPSQSSSRLIPAPLTSITPSYTFLDFTAEEQPETLAPPVYKSEHADPVYPLPSLKILPAEFSRKTRSAKQRKKDKDKDKDAKGGGKDEWAPMGVAKWGATIRANPVWKKVSRTPKCLSTRDWSVAITELKITRALERVESLQGSGKWSFRQPKKQRTVGMLPKNHWDYMLDEMKWMRTDFREERRWKYVLAFNLSTAVLEWHAAGSREERMRSGICVLWKRPRARVESGQSMDVDNQAPDNYFTPAAGADDDEDNDDEDENGEARVNDQLGAAEALQDALDTAGPSTSENSQVQTPAPERLQPKIEELEDSSALQSGASGEDSNAMAVDNSQEGQTEGAKAKKEDKAPNELAGLKTTSNDPVLVIADSAPANGEVGPSFPKKALKTQVYAPLREHIAYTDEQKLFLELDDLDLNQRFSELSTADSGINNIGNDNFDLGSTVPDLSDIFPELQPMVLPDVVNTTIPSVLSETKKKSDRKVDRDDNRRVDESAYNKLVPVGRFMHAKPTLLSALQPAKRFKDGVWLPVEDPVVCMDYAGPPGKTSDDSLLELFDGNKASSSAIVAPAHMQYTRDAKKRAEHNWSAGEDALLRSIVAKYPSNWTLVADTFNASRVTISIDRRTPWDCFERWCNRFGGGLRPPPPPLQDAAADGAPGPSSHGGGQMTTRGVKRLASVSMAAGAGSSSAGQTSDAKKRRRHALMYETMRKVSKKREAAQKTAAQNARKAPAVHDTHGKYNNMPRLTPAELSRMKADKDARDNAEMMLRRRQQDLAQQQLRAQQQQQGAQAAGQPAQAGQQQAVNGVARQAAPATPNVPQMRAAVPQVNISQQQRIPTPMTAQGAQRMSPQQMLQAQAHAMARHQAQVQAQQAQAQAQAAVAASIANGNNGGGNGQAGAHLSPPYQSRAASASPNANPAQASPPQIAAALSAGSNSNNNAANAMSPRPPSAQAQLATMQVPGNALPRPASSIPAHYFPVVNGPQMTQEGLEQAMRFQSLLA</sequence>
<evidence type="ECO:0000313" key="13">
    <source>
        <dbReference type="EMBL" id="EIW85452.1"/>
    </source>
</evidence>
<dbReference type="InterPro" id="IPR001005">
    <property type="entry name" value="SANT/Myb"/>
</dbReference>
<dbReference type="EMBL" id="JH711574">
    <property type="protein sequence ID" value="EIW85452.1"/>
    <property type="molecule type" value="Genomic_DNA"/>
</dbReference>
<evidence type="ECO:0000256" key="8">
    <source>
        <dbReference type="ARBA" id="ARBA00029670"/>
    </source>
</evidence>
<feature type="region of interest" description="Disordered" evidence="9">
    <location>
        <begin position="582"/>
        <end position="618"/>
    </location>
</feature>
<evidence type="ECO:0000313" key="14">
    <source>
        <dbReference type="Proteomes" id="UP000053558"/>
    </source>
</evidence>
<feature type="compositionally biased region" description="Acidic residues" evidence="9">
    <location>
        <begin position="144"/>
        <end position="157"/>
    </location>
</feature>
<evidence type="ECO:0000256" key="4">
    <source>
        <dbReference type="ARBA" id="ARBA00022853"/>
    </source>
</evidence>
<dbReference type="SMART" id="SM00573">
    <property type="entry name" value="HSA"/>
    <property type="match status" value="1"/>
</dbReference>
<dbReference type="InterPro" id="IPR014012">
    <property type="entry name" value="HSA_dom"/>
</dbReference>
<evidence type="ECO:0000256" key="6">
    <source>
        <dbReference type="ARBA" id="ARBA00023242"/>
    </source>
</evidence>
<feature type="non-terminal residue" evidence="13">
    <location>
        <position position="1351"/>
    </location>
</feature>
<evidence type="ECO:0000256" key="9">
    <source>
        <dbReference type="SAM" id="MobiDB-lite"/>
    </source>
</evidence>
<feature type="compositionally biased region" description="Low complexity" evidence="9">
    <location>
        <begin position="85"/>
        <end position="96"/>
    </location>
</feature>
<feature type="compositionally biased region" description="Basic and acidic residues" evidence="9">
    <location>
        <begin position="299"/>
        <end position="308"/>
    </location>
</feature>
<feature type="compositionally biased region" description="Polar residues" evidence="9">
    <location>
        <begin position="333"/>
        <end position="347"/>
    </location>
</feature>
<evidence type="ECO:0000256" key="7">
    <source>
        <dbReference type="ARBA" id="ARBA00025178"/>
    </source>
</evidence>
<dbReference type="SUPFAM" id="SSF46689">
    <property type="entry name" value="Homeodomain-like"/>
    <property type="match status" value="1"/>
</dbReference>
<feature type="compositionally biased region" description="Low complexity" evidence="9">
    <location>
        <begin position="1259"/>
        <end position="1295"/>
    </location>
</feature>
<dbReference type="Gene3D" id="1.10.10.60">
    <property type="entry name" value="Homeodomain-like"/>
    <property type="match status" value="1"/>
</dbReference>
<feature type="compositionally biased region" description="Low complexity" evidence="9">
    <location>
        <begin position="1031"/>
        <end position="1044"/>
    </location>
</feature>
<dbReference type="GO" id="GO:0006325">
    <property type="term" value="P:chromatin organization"/>
    <property type="evidence" value="ECO:0007669"/>
    <property type="project" value="UniProtKB-KW"/>
</dbReference>
<dbReference type="RefSeq" id="XP_007764936.1">
    <property type="nucleotide sequence ID" value="XM_007766746.1"/>
</dbReference>
<feature type="region of interest" description="Disordered" evidence="9">
    <location>
        <begin position="1031"/>
        <end position="1050"/>
    </location>
</feature>
<feature type="domain" description="Myb-like" evidence="10">
    <location>
        <begin position="929"/>
        <end position="988"/>
    </location>
</feature>
<comment type="subcellular location">
    <subcellularLocation>
        <location evidence="1">Nucleus</location>
    </subcellularLocation>
</comment>
<feature type="compositionally biased region" description="Polar residues" evidence="9">
    <location>
        <begin position="668"/>
        <end position="678"/>
    </location>
</feature>
<feature type="region of interest" description="Disordered" evidence="9">
    <location>
        <begin position="416"/>
        <end position="446"/>
    </location>
</feature>
<name>A0A5M3N238_CONPW</name>
<evidence type="ECO:0000256" key="2">
    <source>
        <dbReference type="ARBA" id="ARBA00008913"/>
    </source>
</evidence>
<dbReference type="InterPro" id="IPR009057">
    <property type="entry name" value="Homeodomain-like_sf"/>
</dbReference>
<dbReference type="CDD" id="cd00167">
    <property type="entry name" value="SANT"/>
    <property type="match status" value="1"/>
</dbReference>
<dbReference type="GO" id="GO:0003682">
    <property type="term" value="F:chromatin binding"/>
    <property type="evidence" value="ECO:0007669"/>
    <property type="project" value="TreeGrafter"/>
</dbReference>
<dbReference type="SMART" id="SM00717">
    <property type="entry name" value="SANT"/>
    <property type="match status" value="1"/>
</dbReference>
<feature type="region of interest" description="Disordered" evidence="9">
    <location>
        <begin position="1123"/>
        <end position="1165"/>
    </location>
</feature>
<accession>A0A5M3N238</accession>
<feature type="region of interest" description="Disordered" evidence="9">
    <location>
        <begin position="991"/>
        <end position="1019"/>
    </location>
</feature>
<dbReference type="PANTHER" id="PTHR46459">
    <property type="entry name" value="E1A-BINDING PROTEIN P400-RELATED"/>
    <property type="match status" value="1"/>
</dbReference>
<proteinExistence type="inferred from homology"/>
<dbReference type="GO" id="GO:0005634">
    <property type="term" value="C:nucleus"/>
    <property type="evidence" value="ECO:0007669"/>
    <property type="project" value="UniProtKB-SubCell"/>
</dbReference>
<dbReference type="KEGG" id="cput:CONPUDRAFT_98516"/>
<dbReference type="Pfam" id="PF13921">
    <property type="entry name" value="Myb_DNA-bind_6"/>
    <property type="match status" value="1"/>
</dbReference>
<keyword evidence="4" id="KW-0156">Chromatin regulator</keyword>
<dbReference type="OrthoDB" id="5364245at2759"/>
<feature type="compositionally biased region" description="Acidic residues" evidence="9">
    <location>
        <begin position="309"/>
        <end position="322"/>
    </location>
</feature>
<feature type="domain" description="HTH myb-type" evidence="12">
    <location>
        <begin position="936"/>
        <end position="992"/>
    </location>
</feature>
<feature type="region of interest" description="Disordered" evidence="9">
    <location>
        <begin position="84"/>
        <end position="347"/>
    </location>
</feature>
<dbReference type="Proteomes" id="UP000053558">
    <property type="component" value="Unassembled WGS sequence"/>
</dbReference>
<dbReference type="GeneID" id="19211881"/>
<dbReference type="Pfam" id="PF07529">
    <property type="entry name" value="HSA"/>
    <property type="match status" value="1"/>
</dbReference>
<reference evidence="14" key="1">
    <citation type="journal article" date="2012" name="Science">
        <title>The Paleozoic origin of enzymatic lignin decomposition reconstructed from 31 fungal genomes.</title>
        <authorList>
            <person name="Floudas D."/>
            <person name="Binder M."/>
            <person name="Riley R."/>
            <person name="Barry K."/>
            <person name="Blanchette R.A."/>
            <person name="Henrissat B."/>
            <person name="Martinez A.T."/>
            <person name="Otillar R."/>
            <person name="Spatafora J.W."/>
            <person name="Yadav J.S."/>
            <person name="Aerts A."/>
            <person name="Benoit I."/>
            <person name="Boyd A."/>
            <person name="Carlson A."/>
            <person name="Copeland A."/>
            <person name="Coutinho P.M."/>
            <person name="de Vries R.P."/>
            <person name="Ferreira P."/>
            <person name="Findley K."/>
            <person name="Foster B."/>
            <person name="Gaskell J."/>
            <person name="Glotzer D."/>
            <person name="Gorecki P."/>
            <person name="Heitman J."/>
            <person name="Hesse C."/>
            <person name="Hori C."/>
            <person name="Igarashi K."/>
            <person name="Jurgens J.A."/>
            <person name="Kallen N."/>
            <person name="Kersten P."/>
            <person name="Kohler A."/>
            <person name="Kuees U."/>
            <person name="Kumar T.K.A."/>
            <person name="Kuo A."/>
            <person name="LaButti K."/>
            <person name="Larrondo L.F."/>
            <person name="Lindquist E."/>
            <person name="Ling A."/>
            <person name="Lombard V."/>
            <person name="Lucas S."/>
            <person name="Lundell T."/>
            <person name="Martin R."/>
            <person name="McLaughlin D.J."/>
            <person name="Morgenstern I."/>
            <person name="Morin E."/>
            <person name="Murat C."/>
            <person name="Nagy L.G."/>
            <person name="Nolan M."/>
            <person name="Ohm R.A."/>
            <person name="Patyshakuliyeva A."/>
            <person name="Rokas A."/>
            <person name="Ruiz-Duenas F.J."/>
            <person name="Sabat G."/>
            <person name="Salamov A."/>
            <person name="Samejima M."/>
            <person name="Schmutz J."/>
            <person name="Slot J.C."/>
            <person name="St John F."/>
            <person name="Stenlid J."/>
            <person name="Sun H."/>
            <person name="Sun S."/>
            <person name="Syed K."/>
            <person name="Tsang A."/>
            <person name="Wiebenga A."/>
            <person name="Young D."/>
            <person name="Pisabarro A."/>
            <person name="Eastwood D.C."/>
            <person name="Martin F."/>
            <person name="Cullen D."/>
            <person name="Grigoriev I.V."/>
            <person name="Hibbett D.S."/>
        </authorList>
    </citation>
    <scope>NUCLEOTIDE SEQUENCE [LARGE SCALE GENOMIC DNA]</scope>
    <source>
        <strain evidence="14">RWD-64-598 SS2</strain>
    </source>
</reference>
<protein>
    <recommendedName>
        <fullName evidence="8">Vacuolar import and degradation protein 21</fullName>
    </recommendedName>
</protein>
<feature type="region of interest" description="Disordered" evidence="9">
    <location>
        <begin position="1074"/>
        <end position="1109"/>
    </location>
</feature>
<evidence type="ECO:0000259" key="10">
    <source>
        <dbReference type="PROSITE" id="PS50090"/>
    </source>
</evidence>
<evidence type="ECO:0000256" key="1">
    <source>
        <dbReference type="ARBA" id="ARBA00004123"/>
    </source>
</evidence>
<dbReference type="GO" id="GO:0035267">
    <property type="term" value="C:NuA4 histone acetyltransferase complex"/>
    <property type="evidence" value="ECO:0007669"/>
    <property type="project" value="TreeGrafter"/>
</dbReference>
<feature type="compositionally biased region" description="Acidic residues" evidence="9">
    <location>
        <begin position="605"/>
        <end position="617"/>
    </location>
</feature>